<reference evidence="1" key="2">
    <citation type="journal article" date="2022" name="Sci. Total Environ.">
        <title>Prevalence, transmission, and molecular epidemiology of tet(X)-positive bacteria among humans, animals, and environmental niches in China: An epidemiological, and genomic-based study.</title>
        <authorList>
            <person name="Dong N."/>
            <person name="Zeng Y."/>
            <person name="Cai C."/>
            <person name="Sun C."/>
            <person name="Lu J."/>
            <person name="Liu C."/>
            <person name="Zhou H."/>
            <person name="Sun Q."/>
            <person name="Shu L."/>
            <person name="Wang H."/>
            <person name="Wang Y."/>
            <person name="Wang S."/>
            <person name="Wu C."/>
            <person name="Chan E.W."/>
            <person name="Chen G."/>
            <person name="Shen Z."/>
            <person name="Chen S."/>
            <person name="Zhang R."/>
        </authorList>
    </citation>
    <scope>NUCLEOTIDE SEQUENCE</scope>
    <source>
        <strain evidence="1">R1692</strain>
    </source>
</reference>
<dbReference type="InterPro" id="IPR036249">
    <property type="entry name" value="Thioredoxin-like_sf"/>
</dbReference>
<comment type="caution">
    <text evidence="1">The sequence shown here is derived from an EMBL/GenBank/DDBJ whole genome shotgun (WGS) entry which is preliminary data.</text>
</comment>
<dbReference type="EMBL" id="JACAGK010000023">
    <property type="protein sequence ID" value="MDM1048495.1"/>
    <property type="molecule type" value="Genomic_DNA"/>
</dbReference>
<sequence length="148" mass="17028">MDVNAQTEKPKEIDAYAKPYHPEADAQADLDKLIVQAQKENKNIIVQAGGNWCIWCLRFNNYIQQNPAVSKLLKDKFLYYHVNYSKENKNEAFFTKYAPNGPALGFPFFIVLGKDGKVLKVRESGNLEKDSSYDEEKVLAFFNEWIAK</sequence>
<proteinExistence type="predicted"/>
<gene>
    <name evidence="1" type="ORF">HX018_09620</name>
</gene>
<protein>
    <submittedName>
        <fullName evidence="1">Thioredoxin family protein</fullName>
    </submittedName>
</protein>
<evidence type="ECO:0000313" key="2">
    <source>
        <dbReference type="Proteomes" id="UP001170954"/>
    </source>
</evidence>
<organism evidence="1 2">
    <name type="scientific">Sphingobacterium hotanense</name>
    <dbReference type="NCBI Taxonomy" id="649196"/>
    <lineage>
        <taxon>Bacteria</taxon>
        <taxon>Pseudomonadati</taxon>
        <taxon>Bacteroidota</taxon>
        <taxon>Sphingobacteriia</taxon>
        <taxon>Sphingobacteriales</taxon>
        <taxon>Sphingobacteriaceae</taxon>
        <taxon>Sphingobacterium</taxon>
    </lineage>
</organism>
<accession>A0ABT7NMW0</accession>
<dbReference type="Pfam" id="PF13899">
    <property type="entry name" value="Thioredoxin_7"/>
    <property type="match status" value="1"/>
</dbReference>
<dbReference type="SUPFAM" id="SSF52833">
    <property type="entry name" value="Thioredoxin-like"/>
    <property type="match status" value="1"/>
</dbReference>
<reference evidence="1" key="1">
    <citation type="submission" date="2020-06" db="EMBL/GenBank/DDBJ databases">
        <authorList>
            <person name="Dong N."/>
        </authorList>
    </citation>
    <scope>NUCLEOTIDE SEQUENCE</scope>
    <source>
        <strain evidence="1">R1692</strain>
    </source>
</reference>
<evidence type="ECO:0000313" key="1">
    <source>
        <dbReference type="EMBL" id="MDM1048495.1"/>
    </source>
</evidence>
<name>A0ABT7NMW0_9SPHI</name>
<dbReference type="Proteomes" id="UP001170954">
    <property type="component" value="Unassembled WGS sequence"/>
</dbReference>
<keyword evidence="2" id="KW-1185">Reference proteome</keyword>
<dbReference type="Gene3D" id="3.40.30.10">
    <property type="entry name" value="Glutaredoxin"/>
    <property type="match status" value="1"/>
</dbReference>